<name>A0A6L5YIL1_9FIRM</name>
<dbReference type="EMBL" id="VUMU01000006">
    <property type="protein sequence ID" value="MST57903.1"/>
    <property type="molecule type" value="Genomic_DNA"/>
</dbReference>
<evidence type="ECO:0000313" key="1">
    <source>
        <dbReference type="EMBL" id="MST57903.1"/>
    </source>
</evidence>
<keyword evidence="2" id="KW-1185">Reference proteome</keyword>
<reference evidence="1 2" key="1">
    <citation type="submission" date="2019-08" db="EMBL/GenBank/DDBJ databases">
        <title>In-depth cultivation of the pig gut microbiome towards novel bacterial diversity and tailored functional studies.</title>
        <authorList>
            <person name="Wylensek D."/>
            <person name="Hitch T.C.A."/>
            <person name="Clavel T."/>
        </authorList>
    </citation>
    <scope>NUCLEOTIDE SEQUENCE [LARGE SCALE GENOMIC DNA]</scope>
    <source>
        <strain evidence="1 2">WCA3-601-WT-6H</strain>
    </source>
</reference>
<comment type="caution">
    <text evidence="1">The sequence shown here is derived from an EMBL/GenBank/DDBJ whole genome shotgun (WGS) entry which is preliminary data.</text>
</comment>
<sequence>MNNKQNTCCHCKHSERIEGRNAMLGCNIDKKLHDMDDKCRCFEACYKFDLKTGLPVRSK</sequence>
<organism evidence="1 2">
    <name type="scientific">Waltera intestinalis</name>
    <dbReference type="NCBI Taxonomy" id="2606635"/>
    <lineage>
        <taxon>Bacteria</taxon>
        <taxon>Bacillati</taxon>
        <taxon>Bacillota</taxon>
        <taxon>Clostridia</taxon>
        <taxon>Lachnospirales</taxon>
        <taxon>Lachnospiraceae</taxon>
        <taxon>Waltera</taxon>
    </lineage>
</organism>
<dbReference type="AlphaFoldDB" id="A0A6L5YIL1"/>
<accession>A0A6L5YIL1</accession>
<evidence type="ECO:0000313" key="2">
    <source>
        <dbReference type="Proteomes" id="UP000476055"/>
    </source>
</evidence>
<dbReference type="Proteomes" id="UP000476055">
    <property type="component" value="Unassembled WGS sequence"/>
</dbReference>
<dbReference type="RefSeq" id="WP_154496030.1">
    <property type="nucleotide sequence ID" value="NZ_VUMU01000006.1"/>
</dbReference>
<proteinExistence type="predicted"/>
<protein>
    <submittedName>
        <fullName evidence="1">Uncharacterized protein</fullName>
    </submittedName>
</protein>
<gene>
    <name evidence="1" type="ORF">FYJ59_06535</name>
</gene>